<keyword evidence="1" id="KW-0812">Transmembrane</keyword>
<dbReference type="Proteomes" id="UP000031166">
    <property type="component" value="Unassembled WGS sequence"/>
</dbReference>
<dbReference type="InterPro" id="IPR012495">
    <property type="entry name" value="TadE-like_dom"/>
</dbReference>
<feature type="transmembrane region" description="Helical" evidence="1">
    <location>
        <begin position="21"/>
        <end position="49"/>
    </location>
</feature>
<evidence type="ECO:0000313" key="4">
    <source>
        <dbReference type="Proteomes" id="UP000031166"/>
    </source>
</evidence>
<dbReference type="AlphaFoldDB" id="A0A0B4D9B1"/>
<keyword evidence="1" id="KW-0472">Membrane</keyword>
<gene>
    <name evidence="3" type="ORF">RM53_01970</name>
</gene>
<protein>
    <submittedName>
        <fullName evidence="3">Pilus assembly protein TadE</fullName>
    </submittedName>
</protein>
<sequence>MADLRSSPPRSARSKRRREGAAAVEFAMVAIPFFLMIFSILELGVVFVLDSVLETATMESGRLIRTGQAKDQNFDKEKFKTQVCDKMVVFKSDCANRMTVDVRVIPKFSSPNVPDPIVDNAMDPSKTTYDGGQAGSLILVRVWYTHPLVTPLLSQAVSRVGPGKVLMTATTAFRNEPWQ</sequence>
<evidence type="ECO:0000256" key="1">
    <source>
        <dbReference type="SAM" id="Phobius"/>
    </source>
</evidence>
<comment type="caution">
    <text evidence="3">The sequence shown here is derived from an EMBL/GenBank/DDBJ whole genome shotgun (WGS) entry which is preliminary data.</text>
</comment>
<name>A0A0B4D9B1_9CAUL</name>
<evidence type="ECO:0000259" key="2">
    <source>
        <dbReference type="Pfam" id="PF07811"/>
    </source>
</evidence>
<dbReference type="Pfam" id="PF07811">
    <property type="entry name" value="TadE"/>
    <property type="match status" value="1"/>
</dbReference>
<organism evidence="3 4">
    <name type="scientific">Brevundimonas nasdae</name>
    <dbReference type="NCBI Taxonomy" id="172043"/>
    <lineage>
        <taxon>Bacteria</taxon>
        <taxon>Pseudomonadati</taxon>
        <taxon>Pseudomonadota</taxon>
        <taxon>Alphaproteobacteria</taxon>
        <taxon>Caulobacterales</taxon>
        <taxon>Caulobacteraceae</taxon>
        <taxon>Brevundimonas</taxon>
    </lineage>
</organism>
<accession>A0A0B4D9B1</accession>
<dbReference type="EMBL" id="JWSY01000003">
    <property type="protein sequence ID" value="KIC60870.1"/>
    <property type="molecule type" value="Genomic_DNA"/>
</dbReference>
<feature type="domain" description="TadE-like" evidence="2">
    <location>
        <begin position="20"/>
        <end position="62"/>
    </location>
</feature>
<keyword evidence="1" id="KW-1133">Transmembrane helix</keyword>
<evidence type="ECO:0000313" key="3">
    <source>
        <dbReference type="EMBL" id="KIC60870.1"/>
    </source>
</evidence>
<reference evidence="3 4" key="1">
    <citation type="submission" date="2014-12" db="EMBL/GenBank/DDBJ databases">
        <title>Genome sequencing of Brevundimonas nasdae TPW30.</title>
        <authorList>
            <person name="Tan P.W."/>
            <person name="Chan K.-G."/>
        </authorList>
    </citation>
    <scope>NUCLEOTIDE SEQUENCE [LARGE SCALE GENOMIC DNA]</scope>
    <source>
        <strain evidence="3 4">TPW30</strain>
    </source>
</reference>
<proteinExistence type="predicted"/>
<dbReference type="STRING" id="172043.RM53_01970"/>